<reference evidence="8 9" key="1">
    <citation type="journal article" date="2024" name="Plant J.">
        <title>Genome sequences and population genomics reveal climatic adaptation and genomic divergence between two closely related sweetgum species.</title>
        <authorList>
            <person name="Xu W.Q."/>
            <person name="Ren C.Q."/>
            <person name="Zhang X.Y."/>
            <person name="Comes H.P."/>
            <person name="Liu X.H."/>
            <person name="Li Y.G."/>
            <person name="Kettle C.J."/>
            <person name="Jalonen R."/>
            <person name="Gaisberger H."/>
            <person name="Ma Y.Z."/>
            <person name="Qiu Y.X."/>
        </authorList>
    </citation>
    <scope>NUCLEOTIDE SEQUENCE [LARGE SCALE GENOMIC DNA]</scope>
    <source>
        <strain evidence="8">Hangzhou</strain>
    </source>
</reference>
<name>A0AAP0RKE4_LIQFO</name>
<evidence type="ECO:0000256" key="6">
    <source>
        <dbReference type="ARBA" id="ARBA00023180"/>
    </source>
</evidence>
<evidence type="ECO:0000256" key="3">
    <source>
        <dbReference type="ARBA" id="ARBA00022512"/>
    </source>
</evidence>
<evidence type="ECO:0000256" key="4">
    <source>
        <dbReference type="ARBA" id="ARBA00022523"/>
    </source>
</evidence>
<evidence type="ECO:0000256" key="2">
    <source>
        <dbReference type="ARBA" id="ARBA00004271"/>
    </source>
</evidence>
<dbReference type="SMART" id="SM01045">
    <property type="entry name" value="BURP"/>
    <property type="match status" value="1"/>
</dbReference>
<dbReference type="PROSITE" id="PS51277">
    <property type="entry name" value="BURP"/>
    <property type="match status" value="1"/>
</dbReference>
<evidence type="ECO:0000256" key="1">
    <source>
        <dbReference type="ARBA" id="ARBA00004191"/>
    </source>
</evidence>
<evidence type="ECO:0000313" key="8">
    <source>
        <dbReference type="EMBL" id="KAK9278749.1"/>
    </source>
</evidence>
<keyword evidence="9" id="KW-1185">Reference proteome</keyword>
<evidence type="ECO:0000313" key="9">
    <source>
        <dbReference type="Proteomes" id="UP001415857"/>
    </source>
</evidence>
<protein>
    <recommendedName>
        <fullName evidence="7">BURP domain-containing protein</fullName>
    </recommendedName>
</protein>
<dbReference type="EMBL" id="JBBPBK010000009">
    <property type="protein sequence ID" value="KAK9278749.1"/>
    <property type="molecule type" value="Genomic_DNA"/>
</dbReference>
<sequence length="464" mass="50496">MPEKDANFAVYSNKRFATYGTSRLGGADSFKNYSDGINIPNDLFTRYSRDSIGHDETFTNYAHDANVANGTFTNYGSGATGGSGEFKNYDPLVNVPHLRFTTYDSNANDHKLSFSSYIDDTNSSDEVFTSYGKSGNGVPTEFTNYGDNSNAIGSTFSAYGESGNGANDTFKGYSNGGNSAIDSFSNYKDEANVGVDTFQSYAKNSNYVKASFANYGKSFNEGENSFREYAKGSVNQAVGFKIYGLNSTFKAYADKGVTFSHYSNSSSATGGVTNNSGNSVNRWVEPGKFFRESMLKEGNVMENSTMERVITNALAECERAPSQGETKRCVGSVEDMIDFAVSVFGHDIVVRTTQNVNGSKENVIIGKVRGINGGKVTKSMSCHQSLFPYLLYYCHSVPKVRVYEVDILNVESKAKINHGVAICHIDTSAWSQGHGAFVALGSSPGLIEVCHWIFENDMTWATAD</sequence>
<gene>
    <name evidence="8" type="ORF">L1049_028326</name>
</gene>
<evidence type="ECO:0000256" key="5">
    <source>
        <dbReference type="ARBA" id="ARBA00022729"/>
    </source>
</evidence>
<dbReference type="PANTHER" id="PTHR31458">
    <property type="entry name" value="POLYGALACTURONASE 1 BETA-LIKE PROTEIN 2"/>
    <property type="match status" value="1"/>
</dbReference>
<feature type="domain" description="BURP" evidence="7">
    <location>
        <begin position="261"/>
        <end position="463"/>
    </location>
</feature>
<dbReference type="PANTHER" id="PTHR31458:SF2">
    <property type="entry name" value="POLYGALACTURONASE 1 BETA-LIKE PROTEIN 2"/>
    <property type="match status" value="1"/>
</dbReference>
<dbReference type="Proteomes" id="UP001415857">
    <property type="component" value="Unassembled WGS sequence"/>
</dbReference>
<dbReference type="InterPro" id="IPR051897">
    <property type="entry name" value="PG-associated_BURP"/>
</dbReference>
<keyword evidence="3" id="KW-0134">Cell wall</keyword>
<keyword evidence="5" id="KW-0732">Signal</keyword>
<dbReference type="GO" id="GO:0048046">
    <property type="term" value="C:apoplast"/>
    <property type="evidence" value="ECO:0007669"/>
    <property type="project" value="UniProtKB-SubCell"/>
</dbReference>
<proteinExistence type="predicted"/>
<keyword evidence="3" id="KW-0964">Secreted</keyword>
<evidence type="ECO:0000259" key="7">
    <source>
        <dbReference type="PROSITE" id="PS51277"/>
    </source>
</evidence>
<accession>A0AAP0RKE4</accession>
<organism evidence="8 9">
    <name type="scientific">Liquidambar formosana</name>
    <name type="common">Formosan gum</name>
    <dbReference type="NCBI Taxonomy" id="63359"/>
    <lineage>
        <taxon>Eukaryota</taxon>
        <taxon>Viridiplantae</taxon>
        <taxon>Streptophyta</taxon>
        <taxon>Embryophyta</taxon>
        <taxon>Tracheophyta</taxon>
        <taxon>Spermatophyta</taxon>
        <taxon>Magnoliopsida</taxon>
        <taxon>eudicotyledons</taxon>
        <taxon>Gunneridae</taxon>
        <taxon>Pentapetalae</taxon>
        <taxon>Saxifragales</taxon>
        <taxon>Altingiaceae</taxon>
        <taxon>Liquidambar</taxon>
    </lineage>
</organism>
<comment type="caution">
    <text evidence="8">The sequence shown here is derived from an EMBL/GenBank/DDBJ whole genome shotgun (WGS) entry which is preliminary data.</text>
</comment>
<keyword evidence="4" id="KW-0052">Apoplast</keyword>
<dbReference type="AlphaFoldDB" id="A0AAP0RKE4"/>
<keyword evidence="6" id="KW-0325">Glycoprotein</keyword>
<dbReference type="Pfam" id="PF03181">
    <property type="entry name" value="BURP"/>
    <property type="match status" value="1"/>
</dbReference>
<comment type="subcellular location">
    <subcellularLocation>
        <location evidence="1">Secreted</location>
        <location evidence="1">Cell wall</location>
    </subcellularLocation>
    <subcellularLocation>
        <location evidence="2">Secreted</location>
        <location evidence="2">Extracellular space</location>
        <location evidence="2">Apoplast</location>
    </subcellularLocation>
</comment>
<dbReference type="InterPro" id="IPR004873">
    <property type="entry name" value="BURP_dom"/>
</dbReference>